<dbReference type="PROSITE" id="PS50943">
    <property type="entry name" value="HTH_CROC1"/>
    <property type="match status" value="1"/>
</dbReference>
<protein>
    <submittedName>
        <fullName evidence="2">XRE family transcriptional regulator</fullName>
    </submittedName>
</protein>
<feature type="domain" description="HTH cro/C1-type" evidence="1">
    <location>
        <begin position="13"/>
        <end position="67"/>
    </location>
</feature>
<dbReference type="GO" id="GO:0003677">
    <property type="term" value="F:DNA binding"/>
    <property type="evidence" value="ECO:0007669"/>
    <property type="project" value="InterPro"/>
</dbReference>
<dbReference type="Proteomes" id="UP000261222">
    <property type="component" value="Unassembled WGS sequence"/>
</dbReference>
<dbReference type="SMART" id="SM00530">
    <property type="entry name" value="HTH_XRE"/>
    <property type="match status" value="1"/>
</dbReference>
<dbReference type="EMBL" id="QSUB01000001">
    <property type="protein sequence ID" value="RGN07588.1"/>
    <property type="molecule type" value="Genomic_DNA"/>
</dbReference>
<evidence type="ECO:0000313" key="2">
    <source>
        <dbReference type="EMBL" id="RGN07588.1"/>
    </source>
</evidence>
<organism evidence="2 3">
    <name type="scientific">Blautia obeum</name>
    <dbReference type="NCBI Taxonomy" id="40520"/>
    <lineage>
        <taxon>Bacteria</taxon>
        <taxon>Bacillati</taxon>
        <taxon>Bacillota</taxon>
        <taxon>Clostridia</taxon>
        <taxon>Lachnospirales</taxon>
        <taxon>Lachnospiraceae</taxon>
        <taxon>Blautia</taxon>
    </lineage>
</organism>
<accession>A0A3E5ABU7</accession>
<evidence type="ECO:0000259" key="1">
    <source>
        <dbReference type="PROSITE" id="PS50943"/>
    </source>
</evidence>
<name>A0A3E5ABU7_9FIRM</name>
<reference evidence="2 3" key="1">
    <citation type="submission" date="2018-08" db="EMBL/GenBank/DDBJ databases">
        <title>A genome reference for cultivated species of the human gut microbiota.</title>
        <authorList>
            <person name="Zou Y."/>
            <person name="Xue W."/>
            <person name="Luo G."/>
        </authorList>
    </citation>
    <scope>NUCLEOTIDE SEQUENCE [LARGE SCALE GENOMIC DNA]</scope>
    <source>
        <strain evidence="2 3">OM06-11AA</strain>
    </source>
</reference>
<dbReference type="Pfam" id="PF01381">
    <property type="entry name" value="HTH_3"/>
    <property type="match status" value="1"/>
</dbReference>
<dbReference type="InterPro" id="IPR010982">
    <property type="entry name" value="Lambda_DNA-bd_dom_sf"/>
</dbReference>
<comment type="caution">
    <text evidence="2">The sequence shown here is derived from an EMBL/GenBank/DDBJ whole genome shotgun (WGS) entry which is preliminary data.</text>
</comment>
<dbReference type="InterPro" id="IPR001387">
    <property type="entry name" value="Cro/C1-type_HTH"/>
</dbReference>
<dbReference type="Gene3D" id="1.10.260.40">
    <property type="entry name" value="lambda repressor-like DNA-binding domains"/>
    <property type="match status" value="1"/>
</dbReference>
<dbReference type="CDD" id="cd00093">
    <property type="entry name" value="HTH_XRE"/>
    <property type="match status" value="1"/>
</dbReference>
<sequence length="73" mass="8841">MFILYYLYSNIKLRKFRTAHGYTQIELAAVLGISLRTYQRIEYGQQKPNVYVVVRLQRLFQKDISEIMEEYTE</sequence>
<dbReference type="AlphaFoldDB" id="A0A3E5ABU7"/>
<proteinExistence type="predicted"/>
<gene>
    <name evidence="2" type="ORF">DXB81_03450</name>
</gene>
<evidence type="ECO:0000313" key="3">
    <source>
        <dbReference type="Proteomes" id="UP000261222"/>
    </source>
</evidence>
<dbReference type="SUPFAM" id="SSF47413">
    <property type="entry name" value="lambda repressor-like DNA-binding domains"/>
    <property type="match status" value="1"/>
</dbReference>